<organism evidence="9 10">
    <name type="scientific">candidate division WWE3 bacterium RIFCSPLOWO2_01_FULL_41_18</name>
    <dbReference type="NCBI Taxonomy" id="1802625"/>
    <lineage>
        <taxon>Bacteria</taxon>
        <taxon>Katanobacteria</taxon>
    </lineage>
</organism>
<dbReference type="Pfam" id="PF13742">
    <property type="entry name" value="tRNA_anti_2"/>
    <property type="match status" value="1"/>
</dbReference>
<evidence type="ECO:0000256" key="4">
    <source>
        <dbReference type="ARBA" id="ARBA00022839"/>
    </source>
</evidence>
<dbReference type="AlphaFoldDB" id="A0A1F4VDF2"/>
<dbReference type="EC" id="3.1.11.6" evidence="5"/>
<comment type="function">
    <text evidence="5">Bidirectionally degrades single-stranded DNA into large acid-insoluble oligonucleotides, which are then degraded further into small acid-soluble oligonucleotides.</text>
</comment>
<evidence type="ECO:0000256" key="5">
    <source>
        <dbReference type="HAMAP-Rule" id="MF_00378"/>
    </source>
</evidence>
<evidence type="ECO:0000259" key="7">
    <source>
        <dbReference type="Pfam" id="PF02601"/>
    </source>
</evidence>
<dbReference type="GO" id="GO:0008855">
    <property type="term" value="F:exodeoxyribonuclease VII activity"/>
    <property type="evidence" value="ECO:0007669"/>
    <property type="project" value="UniProtKB-UniRule"/>
</dbReference>
<comment type="catalytic activity">
    <reaction evidence="5 6">
        <text>Exonucleolytic cleavage in either 5'- to 3'- or 3'- to 5'-direction to yield nucleoside 5'-phosphates.</text>
        <dbReference type="EC" id="3.1.11.6"/>
    </reaction>
</comment>
<keyword evidence="1 5" id="KW-0963">Cytoplasm</keyword>
<dbReference type="InterPro" id="IPR003753">
    <property type="entry name" value="Exonuc_VII_L"/>
</dbReference>
<evidence type="ECO:0000313" key="9">
    <source>
        <dbReference type="EMBL" id="OGC55187.1"/>
    </source>
</evidence>
<feature type="domain" description="Exonuclease VII large subunit C-terminal" evidence="7">
    <location>
        <begin position="120"/>
        <end position="282"/>
    </location>
</feature>
<dbReference type="InterPro" id="IPR025824">
    <property type="entry name" value="OB-fold_nuc-bd_dom"/>
</dbReference>
<dbReference type="GO" id="GO:0005737">
    <property type="term" value="C:cytoplasm"/>
    <property type="evidence" value="ECO:0007669"/>
    <property type="project" value="UniProtKB-SubCell"/>
</dbReference>
<dbReference type="Pfam" id="PF02601">
    <property type="entry name" value="Exonuc_VII_L"/>
    <property type="match status" value="2"/>
</dbReference>
<gene>
    <name evidence="5" type="primary">xseA</name>
    <name evidence="9" type="ORF">A3A78_04400</name>
</gene>
<dbReference type="GO" id="GO:0009318">
    <property type="term" value="C:exodeoxyribonuclease VII complex"/>
    <property type="evidence" value="ECO:0007669"/>
    <property type="project" value="UniProtKB-UniRule"/>
</dbReference>
<dbReference type="GO" id="GO:0006308">
    <property type="term" value="P:DNA catabolic process"/>
    <property type="evidence" value="ECO:0007669"/>
    <property type="project" value="UniProtKB-UniRule"/>
</dbReference>
<name>A0A1F4VDF2_UNCKA</name>
<evidence type="ECO:0000256" key="3">
    <source>
        <dbReference type="ARBA" id="ARBA00022801"/>
    </source>
</evidence>
<dbReference type="HAMAP" id="MF_00378">
    <property type="entry name" value="Exonuc_7_L"/>
    <property type="match status" value="1"/>
</dbReference>
<dbReference type="PANTHER" id="PTHR30008">
    <property type="entry name" value="EXODEOXYRIBONUCLEASE 7 LARGE SUBUNIT"/>
    <property type="match status" value="1"/>
</dbReference>
<accession>A0A1F4VDF2</accession>
<sequence>MNEDRRILTVSQVNKIADKLLSEISVWVIGEVDDYSDSYKSAIYFKLKDGECVLPCLSWKTDDIGYYPKNGEKILAFGTLSIYPKNGTYRFIISKAESYGEGELLRKREELRKKLLAQGYFDEEIKRKIPELPIKIGLITSKRGAAISDFKTNVVKGFLGLEIYFVDAIVQGDAAVASITGAFKRLSKEKLDVVVLTRGGGDIEDLMCFNTEEVVKAIRACPIPVISAVGHEVDYTLSDLAADLRVSTPTKAAELISGSFVNFRINFENEYEKLGEKFKKIFLDLFYELDIREASLKRSWVNFKTLPRELLELKKRFDSSFLQNLSSLKLHLSSLYEKVNALSPKNILKRGYSMSYLTDGSLVSSVSQVFVNDKMKVRFYDGSVDTVVTKKEK</sequence>
<protein>
    <recommendedName>
        <fullName evidence="5">Exodeoxyribonuclease 7 large subunit</fullName>
        <ecNumber evidence="5">3.1.11.6</ecNumber>
    </recommendedName>
    <alternativeName>
        <fullName evidence="5">Exodeoxyribonuclease VII large subunit</fullName>
        <shortName evidence="5">Exonuclease VII large subunit</shortName>
    </alternativeName>
</protein>
<comment type="similarity">
    <text evidence="5 6">Belongs to the XseA family.</text>
</comment>
<keyword evidence="4 5" id="KW-0269">Exonuclease</keyword>
<dbReference type="PANTHER" id="PTHR30008:SF0">
    <property type="entry name" value="EXODEOXYRIBONUCLEASE 7 LARGE SUBUNIT"/>
    <property type="match status" value="1"/>
</dbReference>
<evidence type="ECO:0000256" key="6">
    <source>
        <dbReference type="RuleBase" id="RU004355"/>
    </source>
</evidence>
<evidence type="ECO:0000259" key="8">
    <source>
        <dbReference type="Pfam" id="PF13742"/>
    </source>
</evidence>
<comment type="subunit">
    <text evidence="5">Heterooligomer composed of large and small subunits.</text>
</comment>
<dbReference type="InterPro" id="IPR020579">
    <property type="entry name" value="Exonuc_VII_lsu_C"/>
</dbReference>
<comment type="caution">
    <text evidence="9">The sequence shown here is derived from an EMBL/GenBank/DDBJ whole genome shotgun (WGS) entry which is preliminary data.</text>
</comment>
<comment type="subcellular location">
    <subcellularLocation>
        <location evidence="5 6">Cytoplasm</location>
    </subcellularLocation>
</comment>
<dbReference type="Proteomes" id="UP000176504">
    <property type="component" value="Unassembled WGS sequence"/>
</dbReference>
<feature type="domain" description="OB-fold nucleic acid binding" evidence="8">
    <location>
        <begin position="8"/>
        <end position="95"/>
    </location>
</feature>
<evidence type="ECO:0000256" key="2">
    <source>
        <dbReference type="ARBA" id="ARBA00022722"/>
    </source>
</evidence>
<evidence type="ECO:0000313" key="10">
    <source>
        <dbReference type="Proteomes" id="UP000176504"/>
    </source>
</evidence>
<dbReference type="CDD" id="cd04489">
    <property type="entry name" value="ExoVII_LU_OBF"/>
    <property type="match status" value="1"/>
</dbReference>
<dbReference type="EMBL" id="MEVI01000003">
    <property type="protein sequence ID" value="OGC55187.1"/>
    <property type="molecule type" value="Genomic_DNA"/>
</dbReference>
<evidence type="ECO:0000256" key="1">
    <source>
        <dbReference type="ARBA" id="ARBA00022490"/>
    </source>
</evidence>
<keyword evidence="2 5" id="KW-0540">Nuclease</keyword>
<feature type="domain" description="Exonuclease VII large subunit C-terminal" evidence="7">
    <location>
        <begin position="304"/>
        <end position="385"/>
    </location>
</feature>
<keyword evidence="3 5" id="KW-0378">Hydrolase</keyword>
<proteinExistence type="inferred from homology"/>
<dbReference type="NCBIfam" id="TIGR00237">
    <property type="entry name" value="xseA"/>
    <property type="match status" value="1"/>
</dbReference>
<dbReference type="GO" id="GO:0003676">
    <property type="term" value="F:nucleic acid binding"/>
    <property type="evidence" value="ECO:0007669"/>
    <property type="project" value="InterPro"/>
</dbReference>
<reference evidence="9 10" key="1">
    <citation type="journal article" date="2016" name="Nat. Commun.">
        <title>Thousands of microbial genomes shed light on interconnected biogeochemical processes in an aquifer system.</title>
        <authorList>
            <person name="Anantharaman K."/>
            <person name="Brown C.T."/>
            <person name="Hug L.A."/>
            <person name="Sharon I."/>
            <person name="Castelle C.J."/>
            <person name="Probst A.J."/>
            <person name="Thomas B.C."/>
            <person name="Singh A."/>
            <person name="Wilkins M.J."/>
            <person name="Karaoz U."/>
            <person name="Brodie E.L."/>
            <person name="Williams K.H."/>
            <person name="Hubbard S.S."/>
            <person name="Banfield J.F."/>
        </authorList>
    </citation>
    <scope>NUCLEOTIDE SEQUENCE [LARGE SCALE GENOMIC DNA]</scope>
</reference>